<dbReference type="PANTHER" id="PTHR37013:SF3">
    <property type="entry name" value="INTEGRAL MEMBRANE PROTEIN (AFU_ORTHOLOGUE AFUA_1G05950)"/>
    <property type="match status" value="1"/>
</dbReference>
<dbReference type="VEuPathDB" id="FungiDB:AB675_7565"/>
<reference evidence="4 5" key="1">
    <citation type="submission" date="2015-06" db="EMBL/GenBank/DDBJ databases">
        <title>Draft genome of the ant-associated black yeast Phialophora attae CBS 131958.</title>
        <authorList>
            <person name="Moreno L.F."/>
            <person name="Stielow B.J."/>
            <person name="de Hoog S."/>
            <person name="Vicente V.A."/>
            <person name="Weiss V.A."/>
            <person name="de Vries M."/>
            <person name="Cruz L.M."/>
            <person name="Souza E.M."/>
        </authorList>
    </citation>
    <scope>NUCLEOTIDE SEQUENCE [LARGE SCALE GENOMIC DNA]</scope>
    <source>
        <strain evidence="4 5">CBS 131958</strain>
    </source>
</reference>
<dbReference type="InterPro" id="IPR056120">
    <property type="entry name" value="DUF7703"/>
</dbReference>
<dbReference type="EMBL" id="LFJN01000012">
    <property type="protein sequence ID" value="KPI40599.1"/>
    <property type="molecule type" value="Genomic_DNA"/>
</dbReference>
<keyword evidence="2" id="KW-1133">Transmembrane helix</keyword>
<keyword evidence="5" id="KW-1185">Reference proteome</keyword>
<dbReference type="Proteomes" id="UP000038010">
    <property type="component" value="Unassembled WGS sequence"/>
</dbReference>
<comment type="caution">
    <text evidence="4">The sequence shown here is derived from an EMBL/GenBank/DDBJ whole genome shotgun (WGS) entry which is preliminary data.</text>
</comment>
<protein>
    <recommendedName>
        <fullName evidence="3">DUF7703 domain-containing protein</fullName>
    </recommendedName>
</protein>
<evidence type="ECO:0000256" key="2">
    <source>
        <dbReference type="SAM" id="Phobius"/>
    </source>
</evidence>
<dbReference type="AlphaFoldDB" id="A0A0N0NMT9"/>
<feature type="transmembrane region" description="Helical" evidence="2">
    <location>
        <begin position="157"/>
        <end position="175"/>
    </location>
</feature>
<dbReference type="OrthoDB" id="405906at2759"/>
<gene>
    <name evidence="4" type="ORF">AB675_7565</name>
</gene>
<name>A0A0N0NMT9_9EURO</name>
<sequence length="334" mass="37961">MSDEGSKWRPPRVVFEGKYDATSSLALALYNSIEQILLIATTFKKWKGLYFVSLVVATYGVISYSVGLILEYFEVPPYLFGKILDTSGWCFMITGQSLVLYSRLNLILVNEKILAGVKWMIICNAIVWHSSIILVDFGTTYTDDVGFAKCFWYLEHVQMTIFCIQEFIISGLYVWRTSAFLKVVSKTSTRNIMSQLFTINVILIVMDIALLFMQYKHWRIYQTVTKAFIYSVKLKLELNILSKLVDLVRSPNDPTLLNEIDGTTMPGRAQRALRREISTPSLKPVCDHVEHGYGNSSQDALADRSPSQVSNSQSSRTTGRESDILYADMVRSIK</sequence>
<evidence type="ECO:0000313" key="4">
    <source>
        <dbReference type="EMBL" id="KPI40599.1"/>
    </source>
</evidence>
<dbReference type="PANTHER" id="PTHR37013">
    <property type="entry name" value="INTEGRAL MEMBRANE PROTEIN (AFU_ORTHOLOGUE AFUA_1G05950)-RELATED"/>
    <property type="match status" value="1"/>
</dbReference>
<keyword evidence="2" id="KW-0812">Transmembrane</keyword>
<evidence type="ECO:0000259" key="3">
    <source>
        <dbReference type="Pfam" id="PF24802"/>
    </source>
</evidence>
<evidence type="ECO:0000313" key="5">
    <source>
        <dbReference type="Proteomes" id="UP000038010"/>
    </source>
</evidence>
<accession>A0A0N0NMT9</accession>
<feature type="region of interest" description="Disordered" evidence="1">
    <location>
        <begin position="295"/>
        <end position="321"/>
    </location>
</feature>
<keyword evidence="2" id="KW-0472">Membrane</keyword>
<organism evidence="4 5">
    <name type="scientific">Cyphellophora attinorum</name>
    <dbReference type="NCBI Taxonomy" id="1664694"/>
    <lineage>
        <taxon>Eukaryota</taxon>
        <taxon>Fungi</taxon>
        <taxon>Dikarya</taxon>
        <taxon>Ascomycota</taxon>
        <taxon>Pezizomycotina</taxon>
        <taxon>Eurotiomycetes</taxon>
        <taxon>Chaetothyriomycetidae</taxon>
        <taxon>Chaetothyriales</taxon>
        <taxon>Cyphellophoraceae</taxon>
        <taxon>Cyphellophora</taxon>
    </lineage>
</organism>
<feature type="transmembrane region" description="Helical" evidence="2">
    <location>
        <begin position="79"/>
        <end position="101"/>
    </location>
</feature>
<dbReference type="GeneID" id="28739824"/>
<proteinExistence type="predicted"/>
<dbReference type="Pfam" id="PF24802">
    <property type="entry name" value="DUF7703"/>
    <property type="match status" value="1"/>
</dbReference>
<feature type="transmembrane region" description="Helical" evidence="2">
    <location>
        <begin position="196"/>
        <end position="215"/>
    </location>
</feature>
<evidence type="ECO:0000256" key="1">
    <source>
        <dbReference type="SAM" id="MobiDB-lite"/>
    </source>
</evidence>
<dbReference type="RefSeq" id="XP_018000562.1">
    <property type="nucleotide sequence ID" value="XM_018147944.1"/>
</dbReference>
<feature type="domain" description="DUF7703" evidence="3">
    <location>
        <begin position="26"/>
        <end position="249"/>
    </location>
</feature>
<feature type="transmembrane region" description="Helical" evidence="2">
    <location>
        <begin position="113"/>
        <end position="137"/>
    </location>
</feature>
<feature type="transmembrane region" description="Helical" evidence="2">
    <location>
        <begin position="49"/>
        <end position="73"/>
    </location>
</feature>
<feature type="compositionally biased region" description="Low complexity" evidence="1">
    <location>
        <begin position="305"/>
        <end position="315"/>
    </location>
</feature>